<keyword evidence="1" id="KW-0805">Transcription regulation</keyword>
<evidence type="ECO:0000256" key="2">
    <source>
        <dbReference type="ARBA" id="ARBA00023082"/>
    </source>
</evidence>
<sequence length="239" mass="26926">MAVFNKDRNWFQGATVFATKWRQLLVPLILNIMTERSQPDETQTRIVKLIADARSGDQEALGELLDSYRKFVKFLARSGLHHHLQGKADPSDLAQEVCIAAHGNMADFRGQTPEEFAGWLRGILSNVLAMHLRKYLGTQKRDPRLEQNLNASLVNASGFLQSKIAADVTSPSQHFARNEAFLQLAEALESLPEHYREVIVLRHVEGMSFADVAKSMDKSVDSVEKLWVRGLAKLRTIMT</sequence>
<organism evidence="7 8">
    <name type="scientific">Rhodopirellula baltica WH47</name>
    <dbReference type="NCBI Taxonomy" id="991778"/>
    <lineage>
        <taxon>Bacteria</taxon>
        <taxon>Pseudomonadati</taxon>
        <taxon>Planctomycetota</taxon>
        <taxon>Planctomycetia</taxon>
        <taxon>Pirellulales</taxon>
        <taxon>Pirellulaceae</taxon>
        <taxon>Rhodopirellula</taxon>
    </lineage>
</organism>
<dbReference type="RefSeq" id="WP_007327537.1">
    <property type="nucleotide sequence ID" value="NZ_AFAR01000185.1"/>
</dbReference>
<dbReference type="Pfam" id="PF04542">
    <property type="entry name" value="Sigma70_r2"/>
    <property type="match status" value="1"/>
</dbReference>
<dbReference type="PANTHER" id="PTHR30385">
    <property type="entry name" value="SIGMA FACTOR F FLAGELLAR"/>
    <property type="match status" value="1"/>
</dbReference>
<protein>
    <submittedName>
        <fullName evidence="7">RNA-polymerase sigma-E factor</fullName>
    </submittedName>
</protein>
<dbReference type="InterPro" id="IPR014326">
    <property type="entry name" value="RNA_pol_sigma-70_Plancto"/>
</dbReference>
<proteinExistence type="predicted"/>
<dbReference type="PANTHER" id="PTHR30385:SF8">
    <property type="entry name" value="RNA POLYMERASE SIGMA-E FACTOR"/>
    <property type="match status" value="1"/>
</dbReference>
<keyword evidence="4" id="KW-0804">Transcription</keyword>
<dbReference type="GO" id="GO:0016987">
    <property type="term" value="F:sigma factor activity"/>
    <property type="evidence" value="ECO:0007669"/>
    <property type="project" value="UniProtKB-KW"/>
</dbReference>
<dbReference type="GO" id="GO:0003677">
    <property type="term" value="F:DNA binding"/>
    <property type="evidence" value="ECO:0007669"/>
    <property type="project" value="UniProtKB-KW"/>
</dbReference>
<dbReference type="GO" id="GO:0006352">
    <property type="term" value="P:DNA-templated transcription initiation"/>
    <property type="evidence" value="ECO:0007669"/>
    <property type="project" value="InterPro"/>
</dbReference>
<dbReference type="NCBIfam" id="TIGR02984">
    <property type="entry name" value="Sig-70_plancto1"/>
    <property type="match status" value="1"/>
</dbReference>
<name>F2AV77_RHOBT</name>
<comment type="caution">
    <text evidence="7">The sequence shown here is derived from an EMBL/GenBank/DDBJ whole genome shotgun (WGS) entry which is preliminary data.</text>
</comment>
<keyword evidence="2" id="KW-0731">Sigma factor</keyword>
<dbReference type="InterPro" id="IPR036388">
    <property type="entry name" value="WH-like_DNA-bd_sf"/>
</dbReference>
<feature type="domain" description="RNA polymerase sigma-70 region 2" evidence="5">
    <location>
        <begin position="66"/>
        <end position="134"/>
    </location>
</feature>
<keyword evidence="3" id="KW-0238">DNA-binding</keyword>
<accession>F2AV77</accession>
<evidence type="ECO:0000313" key="7">
    <source>
        <dbReference type="EMBL" id="EGF26423.1"/>
    </source>
</evidence>
<evidence type="ECO:0000259" key="5">
    <source>
        <dbReference type="Pfam" id="PF04542"/>
    </source>
</evidence>
<dbReference type="Pfam" id="PF08281">
    <property type="entry name" value="Sigma70_r4_2"/>
    <property type="match status" value="1"/>
</dbReference>
<dbReference type="Gene3D" id="1.10.10.10">
    <property type="entry name" value="Winged helix-like DNA-binding domain superfamily/Winged helix DNA-binding domain"/>
    <property type="match status" value="1"/>
</dbReference>
<dbReference type="InterPro" id="IPR007627">
    <property type="entry name" value="RNA_pol_sigma70_r2"/>
</dbReference>
<feature type="domain" description="RNA polymerase sigma factor 70 region 4 type 2" evidence="6">
    <location>
        <begin position="182"/>
        <end position="234"/>
    </location>
</feature>
<dbReference type="Proteomes" id="UP000006222">
    <property type="component" value="Unassembled WGS sequence"/>
</dbReference>
<gene>
    <name evidence="7" type="ORF">RBWH47_01732</name>
</gene>
<dbReference type="NCBIfam" id="TIGR02937">
    <property type="entry name" value="sigma70-ECF"/>
    <property type="match status" value="1"/>
</dbReference>
<evidence type="ECO:0000256" key="1">
    <source>
        <dbReference type="ARBA" id="ARBA00023015"/>
    </source>
</evidence>
<dbReference type="InterPro" id="IPR013249">
    <property type="entry name" value="RNA_pol_sigma70_r4_t2"/>
</dbReference>
<evidence type="ECO:0000256" key="3">
    <source>
        <dbReference type="ARBA" id="ARBA00023125"/>
    </source>
</evidence>
<dbReference type="SUPFAM" id="SSF88659">
    <property type="entry name" value="Sigma3 and sigma4 domains of RNA polymerase sigma factors"/>
    <property type="match status" value="1"/>
</dbReference>
<dbReference type="AlphaFoldDB" id="F2AV77"/>
<dbReference type="InterPro" id="IPR014284">
    <property type="entry name" value="RNA_pol_sigma-70_dom"/>
</dbReference>
<dbReference type="SUPFAM" id="SSF88946">
    <property type="entry name" value="Sigma2 domain of RNA polymerase sigma factors"/>
    <property type="match status" value="1"/>
</dbReference>
<reference evidence="7 8" key="1">
    <citation type="journal article" date="2013" name="Mar. Genomics">
        <title>Expression of sulfatases in Rhodopirellula baltica and the diversity of sulfatases in the genus Rhodopirellula.</title>
        <authorList>
            <person name="Wegner C.E."/>
            <person name="Richter-Heitmann T."/>
            <person name="Klindworth A."/>
            <person name="Klockow C."/>
            <person name="Richter M."/>
            <person name="Achstetter T."/>
            <person name="Glockner F.O."/>
            <person name="Harder J."/>
        </authorList>
    </citation>
    <scope>NUCLEOTIDE SEQUENCE [LARGE SCALE GENOMIC DNA]</scope>
    <source>
        <strain evidence="7 8">WH47</strain>
    </source>
</reference>
<dbReference type="InterPro" id="IPR013325">
    <property type="entry name" value="RNA_pol_sigma_r2"/>
</dbReference>
<dbReference type="Gene3D" id="1.10.1740.10">
    <property type="match status" value="1"/>
</dbReference>
<dbReference type="PATRIC" id="fig|991778.3.peg.3857"/>
<dbReference type="CDD" id="cd06171">
    <property type="entry name" value="Sigma70_r4"/>
    <property type="match status" value="1"/>
</dbReference>
<evidence type="ECO:0000313" key="8">
    <source>
        <dbReference type="Proteomes" id="UP000006222"/>
    </source>
</evidence>
<evidence type="ECO:0000259" key="6">
    <source>
        <dbReference type="Pfam" id="PF08281"/>
    </source>
</evidence>
<dbReference type="EMBL" id="AFAR01000185">
    <property type="protein sequence ID" value="EGF26423.1"/>
    <property type="molecule type" value="Genomic_DNA"/>
</dbReference>
<dbReference type="InterPro" id="IPR013324">
    <property type="entry name" value="RNA_pol_sigma_r3/r4-like"/>
</dbReference>
<evidence type="ECO:0000256" key="4">
    <source>
        <dbReference type="ARBA" id="ARBA00023163"/>
    </source>
</evidence>